<reference evidence="2" key="1">
    <citation type="journal article" date="2019" name="Int. J. Syst. Evol. Microbiol.">
        <title>The Global Catalogue of Microorganisms (GCM) 10K type strain sequencing project: providing services to taxonomists for standard genome sequencing and annotation.</title>
        <authorList>
            <consortium name="The Broad Institute Genomics Platform"/>
            <consortium name="The Broad Institute Genome Sequencing Center for Infectious Disease"/>
            <person name="Wu L."/>
            <person name="Ma J."/>
        </authorList>
    </citation>
    <scope>NUCLEOTIDE SEQUENCE [LARGE SCALE GENOMIC DNA]</scope>
    <source>
        <strain evidence="2">JCM 17986</strain>
    </source>
</reference>
<gene>
    <name evidence="1" type="ORF">GCM10023205_76250</name>
</gene>
<protein>
    <recommendedName>
        <fullName evidence="3">Glyoxalase-like domain-containing protein</fullName>
    </recommendedName>
</protein>
<comment type="caution">
    <text evidence="1">The sequence shown here is derived from an EMBL/GenBank/DDBJ whole genome shotgun (WGS) entry which is preliminary data.</text>
</comment>
<organism evidence="1 2">
    <name type="scientific">Yinghuangia aomiensis</name>
    <dbReference type="NCBI Taxonomy" id="676205"/>
    <lineage>
        <taxon>Bacteria</taxon>
        <taxon>Bacillati</taxon>
        <taxon>Actinomycetota</taxon>
        <taxon>Actinomycetes</taxon>
        <taxon>Kitasatosporales</taxon>
        <taxon>Streptomycetaceae</taxon>
        <taxon>Yinghuangia</taxon>
    </lineage>
</organism>
<evidence type="ECO:0000313" key="2">
    <source>
        <dbReference type="Proteomes" id="UP001500466"/>
    </source>
</evidence>
<dbReference type="Proteomes" id="UP001500466">
    <property type="component" value="Unassembled WGS sequence"/>
</dbReference>
<dbReference type="RefSeq" id="WP_345680448.1">
    <property type="nucleotide sequence ID" value="NZ_BAABHS010000047.1"/>
</dbReference>
<dbReference type="InterPro" id="IPR029068">
    <property type="entry name" value="Glyas_Bleomycin-R_OHBP_Dase"/>
</dbReference>
<dbReference type="EMBL" id="BAABHS010000047">
    <property type="protein sequence ID" value="GAA4992457.1"/>
    <property type="molecule type" value="Genomic_DNA"/>
</dbReference>
<dbReference type="SUPFAM" id="SSF54593">
    <property type="entry name" value="Glyoxalase/Bleomycin resistance protein/Dihydroxybiphenyl dioxygenase"/>
    <property type="match status" value="1"/>
</dbReference>
<name>A0ABP9I9N4_9ACTN</name>
<evidence type="ECO:0008006" key="3">
    <source>
        <dbReference type="Google" id="ProtNLM"/>
    </source>
</evidence>
<proteinExistence type="predicted"/>
<evidence type="ECO:0000313" key="1">
    <source>
        <dbReference type="EMBL" id="GAA4992457.1"/>
    </source>
</evidence>
<accession>A0ABP9I9N4</accession>
<dbReference type="Gene3D" id="3.10.180.10">
    <property type="entry name" value="2,3-Dihydroxybiphenyl 1,2-Dioxygenase, domain 1"/>
    <property type="match status" value="1"/>
</dbReference>
<keyword evidence="2" id="KW-1185">Reference proteome</keyword>
<sequence length="292" mass="31962">MSIELTTNCLQIESAVRDVPAACAEFESLLGAGPIEQELVRRITGVVLDIDHRGCGDAMFQFCSPLREDIFTAEELRRAGPCVSNLTFFVADAPGTRRILEDAGATTRMAWRTVGGSWTKHLGEGNAKPDGELAEGFSMGTRHLFGFDFEFSETPWIDAAKQQYMYPAFTYPRPRIDAKVGRLRRLRVLVDDLDHYLGNLVRLIAAADRTDPYGHRADAASRSARIALRGLELDYVQPLADGPLAERLNETGAGITTAVFAADDPATWPATAFTRRDVLGFDVELEGPSGPA</sequence>